<keyword evidence="2" id="KW-1185">Reference proteome</keyword>
<proteinExistence type="predicted"/>
<dbReference type="EMBL" id="JARHTQ010000012">
    <property type="protein sequence ID" value="MDF2257861.1"/>
    <property type="molecule type" value="Genomic_DNA"/>
</dbReference>
<name>A0ABT5Z210_9ACTN</name>
<protein>
    <submittedName>
        <fullName evidence="1">Uncharacterized protein</fullName>
    </submittedName>
</protein>
<accession>A0ABT5Z210</accession>
<gene>
    <name evidence="1" type="ORF">P2L57_19720</name>
</gene>
<evidence type="ECO:0000313" key="2">
    <source>
        <dbReference type="Proteomes" id="UP001220022"/>
    </source>
</evidence>
<organism evidence="1 2">
    <name type="scientific">Streptantibioticus ferralitis</name>
    <dbReference type="NCBI Taxonomy" id="236510"/>
    <lineage>
        <taxon>Bacteria</taxon>
        <taxon>Bacillati</taxon>
        <taxon>Actinomycetota</taxon>
        <taxon>Actinomycetes</taxon>
        <taxon>Kitasatosporales</taxon>
        <taxon>Streptomycetaceae</taxon>
        <taxon>Streptantibioticus</taxon>
    </lineage>
</organism>
<reference evidence="1 2" key="1">
    <citation type="submission" date="2023-03" db="EMBL/GenBank/DDBJ databases">
        <title>Draft genome sequence of type strain Streptomyces ferralitis JCM 14344.</title>
        <authorList>
            <person name="Klaysubun C."/>
            <person name="Duangmal K."/>
        </authorList>
    </citation>
    <scope>NUCLEOTIDE SEQUENCE [LARGE SCALE GENOMIC DNA]</scope>
    <source>
        <strain evidence="1 2">JCM 14344</strain>
    </source>
</reference>
<dbReference type="Proteomes" id="UP001220022">
    <property type="component" value="Unassembled WGS sequence"/>
</dbReference>
<comment type="caution">
    <text evidence="1">The sequence shown here is derived from an EMBL/GenBank/DDBJ whole genome shotgun (WGS) entry which is preliminary data.</text>
</comment>
<dbReference type="RefSeq" id="WP_275816296.1">
    <property type="nucleotide sequence ID" value="NZ_BAAANM010000002.1"/>
</dbReference>
<sequence>MTTQHPEHDRPIIPMPALTLPALRQAVAAVAPSRLPEMFEDMQKAFVQAGEEGSVVPIQMLYRHWGVVVAIERNPGTARRLHAAERAVASEDPEGQARAIREAGDIVRAAHREVADG</sequence>
<evidence type="ECO:0000313" key="1">
    <source>
        <dbReference type="EMBL" id="MDF2257861.1"/>
    </source>
</evidence>